<sequence length="90" mass="10312">MLMIFIEIVAIHQMPLPNQKYDMFSRADFRLKNMAKLAKKARLNIMEENTRRVKRDDGSSFDPSLVPCLAGYTLAFIAVVPLPSPNWELS</sequence>
<dbReference type="Proteomes" id="UP000887563">
    <property type="component" value="Unplaced"/>
</dbReference>
<accession>A0A914MC03</accession>
<name>A0A914MC03_MELIC</name>
<protein>
    <submittedName>
        <fullName evidence="2">Uncharacterized protein</fullName>
    </submittedName>
</protein>
<keyword evidence="1" id="KW-1185">Reference proteome</keyword>
<dbReference type="WBParaSite" id="Minc3s01259g22188">
    <property type="protein sequence ID" value="Minc3s01259g22188"/>
    <property type="gene ID" value="Minc3s01259g22188"/>
</dbReference>
<evidence type="ECO:0000313" key="2">
    <source>
        <dbReference type="WBParaSite" id="Minc3s01259g22188"/>
    </source>
</evidence>
<dbReference type="AlphaFoldDB" id="A0A914MC03"/>
<reference evidence="2" key="1">
    <citation type="submission" date="2022-11" db="UniProtKB">
        <authorList>
            <consortium name="WormBaseParasite"/>
        </authorList>
    </citation>
    <scope>IDENTIFICATION</scope>
</reference>
<evidence type="ECO:0000313" key="1">
    <source>
        <dbReference type="Proteomes" id="UP000887563"/>
    </source>
</evidence>
<organism evidence="1 2">
    <name type="scientific">Meloidogyne incognita</name>
    <name type="common">Southern root-knot nematode worm</name>
    <name type="synonym">Oxyuris incognita</name>
    <dbReference type="NCBI Taxonomy" id="6306"/>
    <lineage>
        <taxon>Eukaryota</taxon>
        <taxon>Metazoa</taxon>
        <taxon>Ecdysozoa</taxon>
        <taxon>Nematoda</taxon>
        <taxon>Chromadorea</taxon>
        <taxon>Rhabditida</taxon>
        <taxon>Tylenchina</taxon>
        <taxon>Tylenchomorpha</taxon>
        <taxon>Tylenchoidea</taxon>
        <taxon>Meloidogynidae</taxon>
        <taxon>Meloidogyninae</taxon>
        <taxon>Meloidogyne</taxon>
        <taxon>Meloidogyne incognita group</taxon>
    </lineage>
</organism>
<proteinExistence type="predicted"/>